<gene>
    <name evidence="1" type="ORF">NLG97_g7668</name>
</gene>
<protein>
    <submittedName>
        <fullName evidence="1">Uncharacterized protein</fullName>
    </submittedName>
</protein>
<sequence length="639" mass="71149">MDHIPLPSDDLARLPMEVPCLFGNGFAYDDQGMLTYPARAGVDTARLAADADPHLSLFRAAAFIQAWLWCGLLQEGLRVGFRETTATKHVPHDLFVKYIDGKPFLTMKPVFEVMSRACNSDRPPVADDWHRERVLSCIDTALGFVRDVFRDGGLGSELLIADDRDCLPEVTASLLSVQVLCVTLLDGLGGPVISGSKSSTLRPPLRQPTQIVDFLLQTSGWHTQDIIRLPQNIIFRYYLSFYHGRNAQALSSGGVGEASSFSIAASSIQGKENVLVPKHTHPSCRCDFITANSVEIEELLLAGKQVCVRFVQETGRIAIQPLNIGSTATTTMTETATELEANMPLFLAVSHVRSEGLGNEMGHSLPFCQLVRLQSLADSICTSLGNKVAYFWIDTLCLPQDRRKRKVAVQAAWQIFRAARAVVVVDPVLSRHLVSSSEEALLRIRYSSWKSRLWTLEEAFFARRLLFCFSNRTVCLDHLLQDFESRDRSIPVTAMRILQPLRAFLEAEDEERLPQLIVSLDHDVHLLMKIQASSSSSSSMVAANVPMEDGSANFNSEMKGMLRLAYLMAGKLRYLVEEDERRLLPRLWEELDKLYGPLVGGRGDNNSSSSSHEPQDGVAARERIKQLCEIFGRQSDSHS</sequence>
<comment type="caution">
    <text evidence="1">The sequence shown here is derived from an EMBL/GenBank/DDBJ whole genome shotgun (WGS) entry which is preliminary data.</text>
</comment>
<dbReference type="EMBL" id="JANAKD010001207">
    <property type="protein sequence ID" value="KAJ3482054.1"/>
    <property type="molecule type" value="Genomic_DNA"/>
</dbReference>
<proteinExistence type="predicted"/>
<organism evidence="1 2">
    <name type="scientific">Lecanicillium saksenae</name>
    <dbReference type="NCBI Taxonomy" id="468837"/>
    <lineage>
        <taxon>Eukaryota</taxon>
        <taxon>Fungi</taxon>
        <taxon>Dikarya</taxon>
        <taxon>Ascomycota</taxon>
        <taxon>Pezizomycotina</taxon>
        <taxon>Sordariomycetes</taxon>
        <taxon>Hypocreomycetidae</taxon>
        <taxon>Hypocreales</taxon>
        <taxon>Cordycipitaceae</taxon>
        <taxon>Lecanicillium</taxon>
    </lineage>
</organism>
<dbReference type="Proteomes" id="UP001148737">
    <property type="component" value="Unassembled WGS sequence"/>
</dbReference>
<keyword evidence="2" id="KW-1185">Reference proteome</keyword>
<evidence type="ECO:0000313" key="1">
    <source>
        <dbReference type="EMBL" id="KAJ3482054.1"/>
    </source>
</evidence>
<reference evidence="1" key="1">
    <citation type="submission" date="2022-07" db="EMBL/GenBank/DDBJ databases">
        <title>Genome Sequence of Lecanicillium saksenae.</title>
        <authorList>
            <person name="Buettner E."/>
        </authorList>
    </citation>
    <scope>NUCLEOTIDE SEQUENCE</scope>
    <source>
        <strain evidence="1">VT-O1</strain>
    </source>
</reference>
<name>A0ACC1QL74_9HYPO</name>
<evidence type="ECO:0000313" key="2">
    <source>
        <dbReference type="Proteomes" id="UP001148737"/>
    </source>
</evidence>
<accession>A0ACC1QL74</accession>